<dbReference type="InterPro" id="IPR051522">
    <property type="entry name" value="ISC_assembly_LYR"/>
</dbReference>
<evidence type="ECO:0000259" key="2">
    <source>
        <dbReference type="Pfam" id="PF05347"/>
    </source>
</evidence>
<name>A0A9W8A630_9FUNG</name>
<dbReference type="PANTHER" id="PTHR13166:SF7">
    <property type="entry name" value="LYR MOTIF-CONTAINING PROTEIN 4"/>
    <property type="match status" value="1"/>
</dbReference>
<keyword evidence="4" id="KW-1185">Reference proteome</keyword>
<dbReference type="OrthoDB" id="275715at2759"/>
<dbReference type="AlphaFoldDB" id="A0A9W8A630"/>
<evidence type="ECO:0000313" key="3">
    <source>
        <dbReference type="EMBL" id="KAJ1918193.1"/>
    </source>
</evidence>
<evidence type="ECO:0000313" key="4">
    <source>
        <dbReference type="Proteomes" id="UP001150538"/>
    </source>
</evidence>
<dbReference type="GO" id="GO:1990221">
    <property type="term" value="C:L-cysteine desulfurase complex"/>
    <property type="evidence" value="ECO:0007669"/>
    <property type="project" value="TreeGrafter"/>
</dbReference>
<dbReference type="Proteomes" id="UP001150538">
    <property type="component" value="Unassembled WGS sequence"/>
</dbReference>
<gene>
    <name evidence="3" type="ORF">H4219_002750</name>
</gene>
<dbReference type="PANTHER" id="PTHR13166">
    <property type="entry name" value="PROTEIN C6ORF149"/>
    <property type="match status" value="1"/>
</dbReference>
<dbReference type="InterPro" id="IPR008011">
    <property type="entry name" value="Complex1_LYR_dom"/>
</dbReference>
<feature type="domain" description="Complex 1 LYR protein" evidence="2">
    <location>
        <begin position="7"/>
        <end position="63"/>
    </location>
</feature>
<sequence length="92" mass="11073">MSLYRTEALTLYRNLLRSSRLFKTYNFREYVYRRSRDAFRENKNVSDSEKIQELLKEGNRQLQIAQRQGAINGMFSMNKVIIENTPQYSARR</sequence>
<organism evidence="3 4">
    <name type="scientific">Mycoemilia scoparia</name>
    <dbReference type="NCBI Taxonomy" id="417184"/>
    <lineage>
        <taxon>Eukaryota</taxon>
        <taxon>Fungi</taxon>
        <taxon>Fungi incertae sedis</taxon>
        <taxon>Zoopagomycota</taxon>
        <taxon>Kickxellomycotina</taxon>
        <taxon>Kickxellomycetes</taxon>
        <taxon>Kickxellales</taxon>
        <taxon>Kickxellaceae</taxon>
        <taxon>Mycoemilia</taxon>
    </lineage>
</organism>
<comment type="caution">
    <text evidence="3">The sequence shown here is derived from an EMBL/GenBank/DDBJ whole genome shotgun (WGS) entry which is preliminary data.</text>
</comment>
<reference evidence="3" key="1">
    <citation type="submission" date="2022-07" db="EMBL/GenBank/DDBJ databases">
        <title>Phylogenomic reconstructions and comparative analyses of Kickxellomycotina fungi.</title>
        <authorList>
            <person name="Reynolds N.K."/>
            <person name="Stajich J.E."/>
            <person name="Barry K."/>
            <person name="Grigoriev I.V."/>
            <person name="Crous P."/>
            <person name="Smith M.E."/>
        </authorList>
    </citation>
    <scope>NUCLEOTIDE SEQUENCE</scope>
    <source>
        <strain evidence="3">NBRC 100468</strain>
    </source>
</reference>
<dbReference type="GO" id="GO:0016226">
    <property type="term" value="P:iron-sulfur cluster assembly"/>
    <property type="evidence" value="ECO:0007669"/>
    <property type="project" value="InterPro"/>
</dbReference>
<dbReference type="GO" id="GO:0005739">
    <property type="term" value="C:mitochondrion"/>
    <property type="evidence" value="ECO:0007669"/>
    <property type="project" value="TreeGrafter"/>
</dbReference>
<dbReference type="EMBL" id="JANBPU010000051">
    <property type="protein sequence ID" value="KAJ1918193.1"/>
    <property type="molecule type" value="Genomic_DNA"/>
</dbReference>
<comment type="similarity">
    <text evidence="1">Belongs to the complex I LYR family.</text>
</comment>
<proteinExistence type="inferred from homology"/>
<protein>
    <recommendedName>
        <fullName evidence="2">Complex 1 LYR protein domain-containing protein</fullName>
    </recommendedName>
</protein>
<dbReference type="InterPro" id="IPR045297">
    <property type="entry name" value="Complex1_LYR_LYRM4"/>
</dbReference>
<dbReference type="Pfam" id="PF05347">
    <property type="entry name" value="Complex1_LYR"/>
    <property type="match status" value="1"/>
</dbReference>
<dbReference type="CDD" id="cd20264">
    <property type="entry name" value="Complex1_LYR_LYRM4"/>
    <property type="match status" value="1"/>
</dbReference>
<evidence type="ECO:0000256" key="1">
    <source>
        <dbReference type="ARBA" id="ARBA00009508"/>
    </source>
</evidence>
<accession>A0A9W8A630</accession>